<sequence>MSAARVTRSRLREPTVQELATKLATLERRVAQHEAESACRWVMAEYMRLCDQLDASTPMDELGALFTADALWEGRGGKYSAAFGRHEGRQAIVDFLDGYRGPTPHFALNVHYLTSETIHADSAQLAHGSWVMLQASTLASGESTLRSARIEAEFRFDLGRWRIAHFTTTNLFSQACAHPWDDAAVVPEPRPR</sequence>
<dbReference type="Proteomes" id="UP000292627">
    <property type="component" value="Unassembled WGS sequence"/>
</dbReference>
<gene>
    <name evidence="2" type="ORF">EA660_04650</name>
</gene>
<reference evidence="2 3" key="1">
    <citation type="submission" date="2019-02" db="EMBL/GenBank/DDBJ databases">
        <title>WGS of Pseudoxanthomonas species novum from clinical isolates.</title>
        <authorList>
            <person name="Bernier A.-M."/>
            <person name="Bernard K."/>
            <person name="Vachon A."/>
        </authorList>
    </citation>
    <scope>NUCLEOTIDE SEQUENCE [LARGE SCALE GENOMIC DNA]</scope>
    <source>
        <strain evidence="2 3">NML171200</strain>
    </source>
</reference>
<dbReference type="OrthoDB" id="8686501at2"/>
<dbReference type="AlphaFoldDB" id="A0A4Q8LCC7"/>
<dbReference type="EMBL" id="SHMC01000002">
    <property type="protein sequence ID" value="TAA26528.1"/>
    <property type="molecule type" value="Genomic_DNA"/>
</dbReference>
<dbReference type="RefSeq" id="WP_130550403.1">
    <property type="nucleotide sequence ID" value="NZ_SHMC01000002.1"/>
</dbReference>
<evidence type="ECO:0000259" key="1">
    <source>
        <dbReference type="Pfam" id="PF13577"/>
    </source>
</evidence>
<dbReference type="InterPro" id="IPR032710">
    <property type="entry name" value="NTF2-like_dom_sf"/>
</dbReference>
<dbReference type="InterPro" id="IPR037401">
    <property type="entry name" value="SnoaL-like"/>
</dbReference>
<proteinExistence type="predicted"/>
<evidence type="ECO:0000313" key="2">
    <source>
        <dbReference type="EMBL" id="TAA26528.1"/>
    </source>
</evidence>
<comment type="caution">
    <text evidence="2">The sequence shown here is derived from an EMBL/GenBank/DDBJ whole genome shotgun (WGS) entry which is preliminary data.</text>
</comment>
<accession>A0A4Q8LCC7</accession>
<dbReference type="Gene3D" id="3.10.450.50">
    <property type="match status" value="1"/>
</dbReference>
<dbReference type="Pfam" id="PF13577">
    <property type="entry name" value="SnoaL_4"/>
    <property type="match status" value="1"/>
</dbReference>
<protein>
    <submittedName>
        <fullName evidence="2">Nuclear transport factor 2 family protein</fullName>
    </submittedName>
</protein>
<organism evidence="2 3">
    <name type="scientific">Pseudoxanthomonas winnipegensis</name>
    <dbReference type="NCBI Taxonomy" id="2480810"/>
    <lineage>
        <taxon>Bacteria</taxon>
        <taxon>Pseudomonadati</taxon>
        <taxon>Pseudomonadota</taxon>
        <taxon>Gammaproteobacteria</taxon>
        <taxon>Lysobacterales</taxon>
        <taxon>Lysobacteraceae</taxon>
        <taxon>Pseudoxanthomonas</taxon>
    </lineage>
</organism>
<name>A0A4Q8LCC7_9GAMM</name>
<feature type="domain" description="SnoaL-like" evidence="1">
    <location>
        <begin position="34"/>
        <end position="166"/>
    </location>
</feature>
<evidence type="ECO:0000313" key="3">
    <source>
        <dbReference type="Proteomes" id="UP000292627"/>
    </source>
</evidence>
<dbReference type="SUPFAM" id="SSF54427">
    <property type="entry name" value="NTF2-like"/>
    <property type="match status" value="1"/>
</dbReference>